<dbReference type="RefSeq" id="WP_034929139.1">
    <property type="nucleotide sequence ID" value="NZ_JDSS02000037.1"/>
</dbReference>
<reference evidence="2 3" key="1">
    <citation type="submission" date="2014-07" db="EMBL/GenBank/DDBJ databases">
        <title>Expanding our view of genomic diversity in Candidatus Accumulibacter clades.</title>
        <authorList>
            <person name="Skennerton C.T."/>
            <person name="Barr J.J."/>
            <person name="Slater F.R."/>
            <person name="Bond P.L."/>
            <person name="Tyson G.W."/>
        </authorList>
    </citation>
    <scope>NUCLEOTIDE SEQUENCE [LARGE SCALE GENOMIC DNA]</scope>
    <source>
        <strain evidence="3">SK-01</strain>
    </source>
</reference>
<sequence length="337" mass="37014">MIDQSSNTRISEARRVAIALLDDLESANVPIDTVLMKAKRLARLMRDSDAQHWLDLETSGYPSTFSISELGTCRKYAAACGRINEAESKFYTQSLPGFEANAESEQLLLAANKPSTSLSKVKDFVEKSATEALMATQLKLQASQKKSYAQSKSIFASLKAGIHNYATDMYLALELGDVAQDIFEAARNEIDTFVRAHCPRAAEKIIAINEQMANGSSESRTAALTSCRRLLMSIADSLFPASEEGWTDSTGKVRKVGAEQYKNRLLAYMDARQQSDGSAAIVESELEFLAARLDAIYEKTCKGVHVDVSLEEARLAVIHTYLFIGEVARFPRDVTGG</sequence>
<gene>
    <name evidence="2" type="ORF">CAPSK01_003800</name>
</gene>
<name>A0A084XWL7_9PROT</name>
<protein>
    <recommendedName>
        <fullName evidence="1">AbiTii domain-containing protein</fullName>
    </recommendedName>
</protein>
<accession>A0A084XWL7</accession>
<dbReference type="InterPro" id="IPR041304">
    <property type="entry name" value="AbiTii"/>
</dbReference>
<dbReference type="STRING" id="1457154.CAPSK01_003800"/>
<dbReference type="Proteomes" id="UP000019812">
    <property type="component" value="Unassembled WGS sequence"/>
</dbReference>
<evidence type="ECO:0000259" key="1">
    <source>
        <dbReference type="Pfam" id="PF18864"/>
    </source>
</evidence>
<dbReference type="EMBL" id="JDSS02000037">
    <property type="protein sequence ID" value="KFB66861.1"/>
    <property type="molecule type" value="Genomic_DNA"/>
</dbReference>
<dbReference type="AlphaFoldDB" id="A0A084XWL7"/>
<organism evidence="2 3">
    <name type="scientific">Candidatus Accumulibacter vicinus</name>
    <dbReference type="NCBI Taxonomy" id="2954382"/>
    <lineage>
        <taxon>Bacteria</taxon>
        <taxon>Pseudomonadati</taxon>
        <taxon>Pseudomonadota</taxon>
        <taxon>Betaproteobacteria</taxon>
        <taxon>Candidatus Accumulibacter</taxon>
    </lineage>
</organism>
<evidence type="ECO:0000313" key="3">
    <source>
        <dbReference type="Proteomes" id="UP000019812"/>
    </source>
</evidence>
<evidence type="ECO:0000313" key="2">
    <source>
        <dbReference type="EMBL" id="KFB66861.1"/>
    </source>
</evidence>
<dbReference type="Pfam" id="PF18864">
    <property type="entry name" value="AbiTii"/>
    <property type="match status" value="1"/>
</dbReference>
<comment type="caution">
    <text evidence="2">The sequence shown here is derived from an EMBL/GenBank/DDBJ whole genome shotgun (WGS) entry which is preliminary data.</text>
</comment>
<proteinExistence type="predicted"/>
<feature type="domain" description="AbiTii" evidence="1">
    <location>
        <begin position="20"/>
        <end position="171"/>
    </location>
</feature>